<dbReference type="InterPro" id="IPR036976">
    <property type="entry name" value="RimM_N_sf"/>
</dbReference>
<dbReference type="InterPro" id="IPR056792">
    <property type="entry name" value="PRC_RimM"/>
</dbReference>
<evidence type="ECO:0000256" key="3">
    <source>
        <dbReference type="ARBA" id="ARBA00022552"/>
    </source>
</evidence>
<dbReference type="Pfam" id="PF24986">
    <property type="entry name" value="PRC_RimM"/>
    <property type="match status" value="1"/>
</dbReference>
<dbReference type="GO" id="GO:0006364">
    <property type="term" value="P:rRNA processing"/>
    <property type="evidence" value="ECO:0007669"/>
    <property type="project" value="UniProtKB-UniRule"/>
</dbReference>
<dbReference type="EMBL" id="DTKL01000039">
    <property type="protein sequence ID" value="HGY94397.1"/>
    <property type="molecule type" value="Genomic_DNA"/>
</dbReference>
<keyword evidence="3 5" id="KW-0698">rRNA processing</keyword>
<dbReference type="SUPFAM" id="SSF50447">
    <property type="entry name" value="Translation proteins"/>
    <property type="match status" value="1"/>
</dbReference>
<dbReference type="Gene3D" id="2.30.30.240">
    <property type="entry name" value="PRC-barrel domain"/>
    <property type="match status" value="1"/>
</dbReference>
<dbReference type="SUPFAM" id="SSF50346">
    <property type="entry name" value="PRC-barrel domain"/>
    <property type="match status" value="1"/>
</dbReference>
<evidence type="ECO:0000256" key="6">
    <source>
        <dbReference type="SAM" id="MobiDB-lite"/>
    </source>
</evidence>
<gene>
    <name evidence="5 9" type="primary">rimM</name>
    <name evidence="9" type="ORF">ENW50_06890</name>
</gene>
<sequence>MPSSPWVTLAHIVRPQGRRGEVIAELLTDFPEKFAERRHVFLTRDAASDAAPREVELTGYRLAQNRVVLHFAGTDSIDAAETLRGLDVVIPESERAPLEEDAAYISDLIGCEVWDEAAGQRIGIIQDVDRQASHVDLLVVDCENGERAEIPFVKAFLVKLDMSGKRITMRLPEGLLEINASTATAREPRAPRPSKHSLRKPKSGADAAPPDSQ</sequence>
<evidence type="ECO:0000259" key="7">
    <source>
        <dbReference type="Pfam" id="PF01782"/>
    </source>
</evidence>
<evidence type="ECO:0000259" key="8">
    <source>
        <dbReference type="Pfam" id="PF24986"/>
    </source>
</evidence>
<evidence type="ECO:0000256" key="2">
    <source>
        <dbReference type="ARBA" id="ARBA00022517"/>
    </source>
</evidence>
<dbReference type="GO" id="GO:0043022">
    <property type="term" value="F:ribosome binding"/>
    <property type="evidence" value="ECO:0007669"/>
    <property type="project" value="InterPro"/>
</dbReference>
<dbReference type="AlphaFoldDB" id="A0A7V5CTB9"/>
<feature type="domain" description="RimM N-terminal" evidence="7">
    <location>
        <begin position="9"/>
        <end position="93"/>
    </location>
</feature>
<evidence type="ECO:0000313" key="9">
    <source>
        <dbReference type="EMBL" id="HGY94397.1"/>
    </source>
</evidence>
<dbReference type="InterPro" id="IPR009000">
    <property type="entry name" value="Transl_B-barrel_sf"/>
</dbReference>
<dbReference type="Pfam" id="PF01782">
    <property type="entry name" value="RimM"/>
    <property type="match status" value="1"/>
</dbReference>
<reference evidence="9" key="1">
    <citation type="journal article" date="2020" name="mSystems">
        <title>Genome- and Community-Level Interaction Insights into Carbon Utilization and Element Cycling Functions of Hydrothermarchaeota in Hydrothermal Sediment.</title>
        <authorList>
            <person name="Zhou Z."/>
            <person name="Liu Y."/>
            <person name="Xu W."/>
            <person name="Pan J."/>
            <person name="Luo Z.H."/>
            <person name="Li M."/>
        </authorList>
    </citation>
    <scope>NUCLEOTIDE SEQUENCE [LARGE SCALE GENOMIC DNA]</scope>
    <source>
        <strain evidence="9">SpSt-855</strain>
    </source>
</reference>
<accession>A0A7V5CTB9</accession>
<evidence type="ECO:0000256" key="5">
    <source>
        <dbReference type="HAMAP-Rule" id="MF_00014"/>
    </source>
</evidence>
<comment type="similarity">
    <text evidence="5">Belongs to the RimM family.</text>
</comment>
<keyword evidence="2 5" id="KW-0690">Ribosome biogenesis</keyword>
<dbReference type="PANTHER" id="PTHR33692">
    <property type="entry name" value="RIBOSOME MATURATION FACTOR RIMM"/>
    <property type="match status" value="1"/>
</dbReference>
<dbReference type="PANTHER" id="PTHR33692:SF1">
    <property type="entry name" value="RIBOSOME MATURATION FACTOR RIMM"/>
    <property type="match status" value="1"/>
</dbReference>
<dbReference type="GO" id="GO:0042274">
    <property type="term" value="P:ribosomal small subunit biogenesis"/>
    <property type="evidence" value="ECO:0007669"/>
    <property type="project" value="UniProtKB-UniRule"/>
</dbReference>
<name>A0A7V5CTB9_9BACT</name>
<dbReference type="GO" id="GO:0005840">
    <property type="term" value="C:ribosome"/>
    <property type="evidence" value="ECO:0007669"/>
    <property type="project" value="InterPro"/>
</dbReference>
<comment type="subcellular location">
    <subcellularLocation>
        <location evidence="5">Cytoplasm</location>
    </subcellularLocation>
</comment>
<comment type="caution">
    <text evidence="9">The sequence shown here is derived from an EMBL/GenBank/DDBJ whole genome shotgun (WGS) entry which is preliminary data.</text>
</comment>
<evidence type="ECO:0000256" key="4">
    <source>
        <dbReference type="ARBA" id="ARBA00023186"/>
    </source>
</evidence>
<keyword evidence="4 5" id="KW-0143">Chaperone</keyword>
<evidence type="ECO:0000256" key="1">
    <source>
        <dbReference type="ARBA" id="ARBA00022490"/>
    </source>
</evidence>
<dbReference type="InterPro" id="IPR002676">
    <property type="entry name" value="RimM_N"/>
</dbReference>
<dbReference type="NCBIfam" id="TIGR02273">
    <property type="entry name" value="16S_RimM"/>
    <property type="match status" value="1"/>
</dbReference>
<feature type="compositionally biased region" description="Basic residues" evidence="6">
    <location>
        <begin position="192"/>
        <end position="202"/>
    </location>
</feature>
<dbReference type="InterPro" id="IPR011961">
    <property type="entry name" value="RimM"/>
</dbReference>
<feature type="region of interest" description="Disordered" evidence="6">
    <location>
        <begin position="179"/>
        <end position="213"/>
    </location>
</feature>
<proteinExistence type="inferred from homology"/>
<comment type="function">
    <text evidence="5">An accessory protein needed during the final step in the assembly of 30S ribosomal subunit, possibly for assembly of the head region. Essential for efficient processing of 16S rRNA. May be needed both before and after RbfA during the maturation of 16S rRNA. It has affinity for free ribosomal 30S subunits but not for 70S ribosomes.</text>
</comment>
<comment type="subunit">
    <text evidence="5">Binds ribosomal protein uS19.</text>
</comment>
<dbReference type="HAMAP" id="MF_00014">
    <property type="entry name" value="Ribosome_mat_RimM"/>
    <property type="match status" value="1"/>
</dbReference>
<dbReference type="Gene3D" id="2.40.30.60">
    <property type="entry name" value="RimM"/>
    <property type="match status" value="1"/>
</dbReference>
<organism evidence="9">
    <name type="scientific">Acidobacterium capsulatum</name>
    <dbReference type="NCBI Taxonomy" id="33075"/>
    <lineage>
        <taxon>Bacteria</taxon>
        <taxon>Pseudomonadati</taxon>
        <taxon>Acidobacteriota</taxon>
        <taxon>Terriglobia</taxon>
        <taxon>Terriglobales</taxon>
        <taxon>Acidobacteriaceae</taxon>
        <taxon>Acidobacterium</taxon>
    </lineage>
</organism>
<feature type="domain" description="Ribosome maturation factor RimM PRC barrel" evidence="8">
    <location>
        <begin position="106"/>
        <end position="175"/>
    </location>
</feature>
<dbReference type="GO" id="GO:0005737">
    <property type="term" value="C:cytoplasm"/>
    <property type="evidence" value="ECO:0007669"/>
    <property type="project" value="UniProtKB-SubCell"/>
</dbReference>
<comment type="domain">
    <text evidence="5">The PRC barrel domain binds ribosomal protein uS19.</text>
</comment>
<dbReference type="InterPro" id="IPR011033">
    <property type="entry name" value="PRC_barrel-like_sf"/>
</dbReference>
<protein>
    <recommendedName>
        <fullName evidence="5">Ribosome maturation factor RimM</fullName>
    </recommendedName>
</protein>
<keyword evidence="1 5" id="KW-0963">Cytoplasm</keyword>